<name>A0ACC3DZQ6_9PEZI</name>
<dbReference type="Proteomes" id="UP001186974">
    <property type="component" value="Unassembled WGS sequence"/>
</dbReference>
<comment type="caution">
    <text evidence="1">The sequence shown here is derived from an EMBL/GenBank/DDBJ whole genome shotgun (WGS) entry which is preliminary data.</text>
</comment>
<accession>A0ACC3DZQ6</accession>
<protein>
    <submittedName>
        <fullName evidence="1">Uncharacterized protein</fullName>
    </submittedName>
</protein>
<evidence type="ECO:0000313" key="1">
    <source>
        <dbReference type="EMBL" id="KAK3082060.1"/>
    </source>
</evidence>
<reference evidence="1" key="1">
    <citation type="submission" date="2024-09" db="EMBL/GenBank/DDBJ databases">
        <title>Black Yeasts Isolated from many extreme environments.</title>
        <authorList>
            <person name="Coleine C."/>
            <person name="Stajich J.E."/>
            <person name="Selbmann L."/>
        </authorList>
    </citation>
    <scope>NUCLEOTIDE SEQUENCE</scope>
    <source>
        <strain evidence="1">CCFEE 5737</strain>
    </source>
</reference>
<gene>
    <name evidence="1" type="ORF">LTS18_005823</name>
</gene>
<keyword evidence="2" id="KW-1185">Reference proteome</keyword>
<evidence type="ECO:0000313" key="2">
    <source>
        <dbReference type="Proteomes" id="UP001186974"/>
    </source>
</evidence>
<dbReference type="EMBL" id="JAWDJW010000014">
    <property type="protein sequence ID" value="KAK3082060.1"/>
    <property type="molecule type" value="Genomic_DNA"/>
</dbReference>
<organism evidence="1 2">
    <name type="scientific">Coniosporium uncinatum</name>
    <dbReference type="NCBI Taxonomy" id="93489"/>
    <lineage>
        <taxon>Eukaryota</taxon>
        <taxon>Fungi</taxon>
        <taxon>Dikarya</taxon>
        <taxon>Ascomycota</taxon>
        <taxon>Pezizomycotina</taxon>
        <taxon>Dothideomycetes</taxon>
        <taxon>Dothideomycetes incertae sedis</taxon>
        <taxon>Coniosporium</taxon>
    </lineage>
</organism>
<sequence length="370" mass="41400">MTTDQQRFVAYLQDRFRINLHATIAYSGTHQGRALFDNRVLQLRHTPADTRAPLDEHQHELRDTFRRLTILLDDPYPSATLGVRNDASQALEYSRLNDLVPSLRHFVRHVQGRLLSLGPEIVALAERVMLAHVAEYHAINAVRDAAANLELGLSSETMPDLPPSTVFDQMFEQSDPFPYEVDDSPWHYPARADGISQHDRLTWTETGCYMPQHVEAIVARGQETHNRIMTGGPRRVEALGGQYRYLFNDDSSSDEEWDAEADLDEVADEAIQLRRDLGHAEEAITGGHFGDAEFSSTDEDTDMNESVGDDSDDDSEDVSVEDATDQLNSDSMSSSEPGDDENVTDVGEDDNDDLADDRYSENEESGEGNA</sequence>
<proteinExistence type="predicted"/>